<proteinExistence type="predicted"/>
<dbReference type="EMBL" id="ML145314">
    <property type="protein sequence ID" value="TBU51502.1"/>
    <property type="molecule type" value="Genomic_DNA"/>
</dbReference>
<organism evidence="2 3">
    <name type="scientific">Dichomitus squalens</name>
    <dbReference type="NCBI Taxonomy" id="114155"/>
    <lineage>
        <taxon>Eukaryota</taxon>
        <taxon>Fungi</taxon>
        <taxon>Dikarya</taxon>
        <taxon>Basidiomycota</taxon>
        <taxon>Agaricomycotina</taxon>
        <taxon>Agaricomycetes</taxon>
        <taxon>Polyporales</taxon>
        <taxon>Polyporaceae</taxon>
        <taxon>Dichomitus</taxon>
    </lineage>
</organism>
<accession>A0A4Q9PEK2</accession>
<dbReference type="AlphaFoldDB" id="A0A4Q9PEK2"/>
<name>A0A4Q9PEK2_9APHY</name>
<gene>
    <name evidence="2" type="ORF">BD310DRAFT_971227</name>
</gene>
<reference evidence="2 3" key="1">
    <citation type="submission" date="2019-01" db="EMBL/GenBank/DDBJ databases">
        <title>Draft genome sequences of three monokaryotic isolates of the white-rot basidiomycete fungus Dichomitus squalens.</title>
        <authorList>
            <consortium name="DOE Joint Genome Institute"/>
            <person name="Lopez S.C."/>
            <person name="Andreopoulos B."/>
            <person name="Pangilinan J."/>
            <person name="Lipzen A."/>
            <person name="Riley R."/>
            <person name="Ahrendt S."/>
            <person name="Ng V."/>
            <person name="Barry K."/>
            <person name="Daum C."/>
            <person name="Grigoriev I.V."/>
            <person name="Hilden K.S."/>
            <person name="Makela M.R."/>
            <person name="de Vries R.P."/>
        </authorList>
    </citation>
    <scope>NUCLEOTIDE SEQUENCE [LARGE SCALE GENOMIC DNA]</scope>
    <source>
        <strain evidence="2 3">CBS 464.89</strain>
    </source>
</reference>
<evidence type="ECO:0000313" key="3">
    <source>
        <dbReference type="Proteomes" id="UP000292082"/>
    </source>
</evidence>
<sequence>MAEMFWAILPADMADMAIAMVGRNWQICKRLVERHRVWKCPREYLKTFAGHTFTKEQGLLYEYPGIRSLREPSLRPFLRGPRKNLVIGRNAAVKLSMVTTKGRLIENCTRVIEHFVEYRLHRHPILDQSSSKASRENMVGASRDRERSEQNIDAGTLEFKLRMLPSLVNPKEIGCVREMGSVAGLPQDFVTRRATAQRARGLK</sequence>
<evidence type="ECO:0000313" key="2">
    <source>
        <dbReference type="EMBL" id="TBU51502.1"/>
    </source>
</evidence>
<feature type="region of interest" description="Disordered" evidence="1">
    <location>
        <begin position="128"/>
        <end position="150"/>
    </location>
</feature>
<evidence type="ECO:0000256" key="1">
    <source>
        <dbReference type="SAM" id="MobiDB-lite"/>
    </source>
</evidence>
<protein>
    <submittedName>
        <fullName evidence="2">Uncharacterized protein</fullName>
    </submittedName>
</protein>
<dbReference type="Proteomes" id="UP000292082">
    <property type="component" value="Unassembled WGS sequence"/>
</dbReference>
<keyword evidence="3" id="KW-1185">Reference proteome</keyword>